<comment type="caution">
    <text evidence="2">The sequence shown here is derived from an EMBL/GenBank/DDBJ whole genome shotgun (WGS) entry which is preliminary data.</text>
</comment>
<evidence type="ECO:0000313" key="3">
    <source>
        <dbReference type="Proteomes" id="UP000018852"/>
    </source>
</evidence>
<dbReference type="Pfam" id="PF22640">
    <property type="entry name" value="ManC_GMP_beta-helix"/>
    <property type="match status" value="1"/>
</dbReference>
<feature type="domain" description="MannoseP isomerase/GMP-like beta-helix" evidence="1">
    <location>
        <begin position="25"/>
        <end position="72"/>
    </location>
</feature>
<proteinExistence type="predicted"/>
<evidence type="ECO:0000259" key="1">
    <source>
        <dbReference type="Pfam" id="PF22640"/>
    </source>
</evidence>
<evidence type="ECO:0000313" key="2">
    <source>
        <dbReference type="EMBL" id="ETJ02869.1"/>
    </source>
</evidence>
<feature type="non-terminal residue" evidence="2">
    <location>
        <position position="1"/>
    </location>
</feature>
<keyword evidence="2" id="KW-0808">Transferase</keyword>
<gene>
    <name evidence="2" type="ORF">Q605_AUC00924G0001</name>
</gene>
<dbReference type="GO" id="GO:0016779">
    <property type="term" value="F:nucleotidyltransferase activity"/>
    <property type="evidence" value="ECO:0007669"/>
    <property type="project" value="UniProtKB-KW"/>
</dbReference>
<dbReference type="Proteomes" id="UP000018852">
    <property type="component" value="Unassembled WGS sequence"/>
</dbReference>
<accession>W1VFR8</accession>
<name>W1VFR8_9ACTO</name>
<dbReference type="Gene3D" id="3.90.550.10">
    <property type="entry name" value="Spore Coat Polysaccharide Biosynthesis Protein SpsA, Chain A"/>
    <property type="match status" value="1"/>
</dbReference>
<organism evidence="2 3">
    <name type="scientific">Actinomyces urogenitalis DORA_12</name>
    <dbReference type="NCBI Taxonomy" id="1403939"/>
    <lineage>
        <taxon>Bacteria</taxon>
        <taxon>Bacillati</taxon>
        <taxon>Actinomycetota</taxon>
        <taxon>Actinomycetes</taxon>
        <taxon>Actinomycetales</taxon>
        <taxon>Actinomycetaceae</taxon>
        <taxon>Actinomyces</taxon>
    </lineage>
</organism>
<dbReference type="SUPFAM" id="SSF159283">
    <property type="entry name" value="Guanosine diphospho-D-mannose pyrophosphorylase/mannose-6-phosphate isomerase linker domain"/>
    <property type="match status" value="1"/>
</dbReference>
<dbReference type="InterPro" id="IPR054566">
    <property type="entry name" value="ManC/GMP-like_b-helix"/>
</dbReference>
<dbReference type="InterPro" id="IPR029044">
    <property type="entry name" value="Nucleotide-diphossugar_trans"/>
</dbReference>
<keyword evidence="2" id="KW-0548">Nucleotidyltransferase</keyword>
<protein>
    <submittedName>
        <fullName evidence="2">Mannose-1-phosphate guanylyltransferase GDP</fullName>
    </submittedName>
</protein>
<sequence length="81" mass="8276">AAGTAVLDALAEAGQETDVEARGSDGALVASTTGRKVTLLGVPGLVVVDTPDALLITTPQHAQEVKGVVDRLREEGRTDLL</sequence>
<dbReference type="AlphaFoldDB" id="W1VFR8"/>
<reference evidence="2 3" key="1">
    <citation type="submission" date="2013-12" db="EMBL/GenBank/DDBJ databases">
        <title>A Varibaculum cambriense genome reconstructed from a premature infant gut community with otherwise low bacterial novelty that shifts toward anaerobic metabolism during the third week of life.</title>
        <authorList>
            <person name="Brown C.T."/>
            <person name="Sharon I."/>
            <person name="Thomas B.C."/>
            <person name="Castelle C.J."/>
            <person name="Morowitz M.J."/>
            <person name="Banfield J.F."/>
        </authorList>
    </citation>
    <scope>NUCLEOTIDE SEQUENCE [LARGE SCALE GENOMIC DNA]</scope>
    <source>
        <strain evidence="3">DORA_12</strain>
    </source>
</reference>
<dbReference type="PATRIC" id="fig|1403939.3.peg.1448"/>
<dbReference type="EMBL" id="AZLV01000924">
    <property type="protein sequence ID" value="ETJ02869.1"/>
    <property type="molecule type" value="Genomic_DNA"/>
</dbReference>